<dbReference type="SUPFAM" id="SSF46565">
    <property type="entry name" value="Chaperone J-domain"/>
    <property type="match status" value="1"/>
</dbReference>
<feature type="compositionally biased region" description="Basic and acidic residues" evidence="2">
    <location>
        <begin position="976"/>
        <end position="985"/>
    </location>
</feature>
<comment type="caution">
    <text evidence="3">The sequence shown here is derived from an EMBL/GenBank/DDBJ whole genome shotgun (WGS) entry which is preliminary data.</text>
</comment>
<feature type="region of interest" description="Disordered" evidence="2">
    <location>
        <begin position="962"/>
        <end position="1004"/>
    </location>
</feature>
<feature type="compositionally biased region" description="Basic and acidic residues" evidence="2">
    <location>
        <begin position="810"/>
        <end position="820"/>
    </location>
</feature>
<evidence type="ECO:0008006" key="5">
    <source>
        <dbReference type="Google" id="ProtNLM"/>
    </source>
</evidence>
<feature type="compositionally biased region" description="Acidic residues" evidence="2">
    <location>
        <begin position="624"/>
        <end position="636"/>
    </location>
</feature>
<evidence type="ECO:0000256" key="2">
    <source>
        <dbReference type="SAM" id="MobiDB-lite"/>
    </source>
</evidence>
<reference evidence="3 4" key="1">
    <citation type="journal article" date="2023" name="Plants (Basel)">
        <title>Bridging the Gap: Combining Genomics and Transcriptomics Approaches to Understand Stylosanthes scabra, an Orphan Legume from the Brazilian Caatinga.</title>
        <authorList>
            <person name="Ferreira-Neto J.R.C."/>
            <person name="da Silva M.D."/>
            <person name="Binneck E."/>
            <person name="de Melo N.F."/>
            <person name="da Silva R.H."/>
            <person name="de Melo A.L.T.M."/>
            <person name="Pandolfi V."/>
            <person name="Bustamante F.O."/>
            <person name="Brasileiro-Vidal A.C."/>
            <person name="Benko-Iseppon A.M."/>
        </authorList>
    </citation>
    <scope>NUCLEOTIDE SEQUENCE [LARGE SCALE GENOMIC DNA]</scope>
    <source>
        <tissue evidence="3">Leaves</tissue>
    </source>
</reference>
<feature type="compositionally biased region" description="Polar residues" evidence="2">
    <location>
        <begin position="211"/>
        <end position="220"/>
    </location>
</feature>
<feature type="region of interest" description="Disordered" evidence="2">
    <location>
        <begin position="622"/>
        <end position="641"/>
    </location>
</feature>
<organism evidence="3 4">
    <name type="scientific">Stylosanthes scabra</name>
    <dbReference type="NCBI Taxonomy" id="79078"/>
    <lineage>
        <taxon>Eukaryota</taxon>
        <taxon>Viridiplantae</taxon>
        <taxon>Streptophyta</taxon>
        <taxon>Embryophyta</taxon>
        <taxon>Tracheophyta</taxon>
        <taxon>Spermatophyta</taxon>
        <taxon>Magnoliopsida</taxon>
        <taxon>eudicotyledons</taxon>
        <taxon>Gunneridae</taxon>
        <taxon>Pentapetalae</taxon>
        <taxon>rosids</taxon>
        <taxon>fabids</taxon>
        <taxon>Fabales</taxon>
        <taxon>Fabaceae</taxon>
        <taxon>Papilionoideae</taxon>
        <taxon>50 kb inversion clade</taxon>
        <taxon>dalbergioids sensu lato</taxon>
        <taxon>Dalbergieae</taxon>
        <taxon>Pterocarpus clade</taxon>
        <taxon>Stylosanthes</taxon>
    </lineage>
</organism>
<gene>
    <name evidence="3" type="ORF">PIB30_038399</name>
</gene>
<feature type="compositionally biased region" description="Basic and acidic residues" evidence="2">
    <location>
        <begin position="1104"/>
        <end position="1128"/>
    </location>
</feature>
<dbReference type="Proteomes" id="UP001341840">
    <property type="component" value="Unassembled WGS sequence"/>
</dbReference>
<feature type="compositionally biased region" description="Polar residues" evidence="2">
    <location>
        <begin position="1199"/>
        <end position="1208"/>
    </location>
</feature>
<dbReference type="Gene3D" id="1.10.287.110">
    <property type="entry name" value="DnaJ domain"/>
    <property type="match status" value="1"/>
</dbReference>
<feature type="compositionally biased region" description="Basic and acidic residues" evidence="2">
    <location>
        <begin position="992"/>
        <end position="1004"/>
    </location>
</feature>
<dbReference type="PANTHER" id="PTHR23172:SF93">
    <property type="entry name" value="AUXILIN-LIKE PROTEIN"/>
    <property type="match status" value="1"/>
</dbReference>
<feature type="region of interest" description="Disordered" evidence="2">
    <location>
        <begin position="269"/>
        <end position="324"/>
    </location>
</feature>
<feature type="region of interest" description="Disordered" evidence="2">
    <location>
        <begin position="1173"/>
        <end position="1239"/>
    </location>
</feature>
<feature type="region of interest" description="Disordered" evidence="2">
    <location>
        <begin position="211"/>
        <end position="231"/>
    </location>
</feature>
<feature type="region of interest" description="Disordered" evidence="2">
    <location>
        <begin position="1104"/>
        <end position="1146"/>
    </location>
</feature>
<name>A0ABU6TDP8_9FABA</name>
<feature type="region of interest" description="Disordered" evidence="2">
    <location>
        <begin position="882"/>
        <end position="905"/>
    </location>
</feature>
<protein>
    <recommendedName>
        <fullName evidence="5">Auxilin-like protein 1</fullName>
    </recommendedName>
</protein>
<feature type="compositionally biased region" description="Polar residues" evidence="2">
    <location>
        <begin position="122"/>
        <end position="131"/>
    </location>
</feature>
<feature type="region of interest" description="Disordered" evidence="2">
    <location>
        <begin position="114"/>
        <end position="162"/>
    </location>
</feature>
<dbReference type="InterPro" id="IPR036869">
    <property type="entry name" value="J_dom_sf"/>
</dbReference>
<proteinExistence type="predicted"/>
<dbReference type="PANTHER" id="PTHR23172">
    <property type="entry name" value="AUXILIN/CYCLIN G-ASSOCIATED KINASE-RELATED"/>
    <property type="match status" value="1"/>
</dbReference>
<keyword evidence="4" id="KW-1185">Reference proteome</keyword>
<feature type="compositionally biased region" description="Basic and acidic residues" evidence="2">
    <location>
        <begin position="1173"/>
        <end position="1188"/>
    </location>
</feature>
<feature type="coiled-coil region" evidence="1">
    <location>
        <begin position="333"/>
        <end position="367"/>
    </location>
</feature>
<evidence type="ECO:0000256" key="1">
    <source>
        <dbReference type="SAM" id="Coils"/>
    </source>
</evidence>
<feature type="region of interest" description="Disordered" evidence="2">
    <location>
        <begin position="794"/>
        <end position="823"/>
    </location>
</feature>
<feature type="coiled-coil region" evidence="1">
    <location>
        <begin position="645"/>
        <end position="672"/>
    </location>
</feature>
<accession>A0ABU6TDP8</accession>
<keyword evidence="1" id="KW-0175">Coiled coil</keyword>
<evidence type="ECO:0000313" key="3">
    <source>
        <dbReference type="EMBL" id="MED6146841.1"/>
    </source>
</evidence>
<sequence>MEFGAATATLPKKLSSGYGVAGRSAYDGVFAAPVKLRAPSLSARFEDYREIFGAGGGGGGSLGSSIPILELPELNEERSKIDEVRRSQLDYSVVFGGFRNLDGAVRFDELAAEPRKKKKQDSFANGASTRSKTNRDDQSYRGDTTNYSKEIPAVSRSSNDAKTINMSYHKVNQGSEDGTKGTTHIAHPVPAYTCLVEEVNPVKMNRVNKSTPPAQDAYSSNHHHNEGTTEVGYRTGALSGTAKNQSSNNGVKVKNRSNSVDLFFDACETSSGSNGTHRTKVPPSDHISGDQDSSNADAMRSPAAKWQTSKSDSPTGAARADSPSYLDDLVDSNSEAAASVAALRKAIEEAQLRLKFAKESLRRKKEGFPHRVKQKSNIDLKANVKREAEVQCKTMKMDEIRMRQTFGETDAFRQVSSEVGRPRRKEQVRSVVGAKEMVVAACEAQKKLHSTKANCMEEVKHKEADHNAKILEPKETEISKKLPCNNNTDHCYEKPEESGDTIEVVKGYREQEMVCVADEARAREELAYETKHRNQLKISAANQASLHKELVSETKHRCQEVVDETKLVQVAPDSGERDKRLKVNEDREADDKVTLVHDPEDLESKLGGQGLTTGNEKQVAFKPEDDDKMEEASPEMEEGKQKVRAIEELSEVEKVIEENAELSNELEEFLEQKNNKIAFSPHVSDLGSEVGDIQNLACLEDRKKMEEAGFLGEDIDMEDSCQREGSENKCSNIIVQEIQEEIVDNILDEEEIFERITKNNELDEEERVQDPLTSEHELEGGFILVEETERGMKDNKESLDKSGAAQIDPNYKETKAEEAQAGKSIETSASYELDETEKLNNIQVADTIIENDEAFKVTPVFYPCDVEDDIMVAHDALFQDGKDEEPESVQTISGSREELTAKTSVSNQDALELNGGVNQMQGASATVNCDGADTNIGETDVKGRQHEDQCLETAENDCNLAAHDEETTAEPVEFCNDTKEAKVTSDEEEDENRSKSSDEENSFDYEHIIEVCEIPCMSELKSSGEEEVKTIQSSLEEIHQAPVTMEAKATNADSQKLELEKEHLKKIDEAKERESVRRREREKEKLAVERAIREARERAFADARERASLERAAAEARQKNNDVRERPGKTTGQASEKTLAEKAAMEAKLKAEHAAVERATAEARARALERALSEKAASEARNRRDKSDQYFGASRDNGVKQNFHSKSFSYGEVRDPTDVYDGASGDSAQRCKARSERHQRIGDRVAKALAEKNMRDRLVQKEQEERNRFAEALDADVKRWSSGKTGNLRALLSTLQYILGPESGWQPIPLTDIVATSAVKKAYRKATLFVHPDKLQQRGASIQQKYICEKVFDLLKEAWNRFNMEER</sequence>
<dbReference type="EMBL" id="JASCZI010090819">
    <property type="protein sequence ID" value="MED6146841.1"/>
    <property type="molecule type" value="Genomic_DNA"/>
</dbReference>
<evidence type="ECO:0000313" key="4">
    <source>
        <dbReference type="Proteomes" id="UP001341840"/>
    </source>
</evidence>